<dbReference type="SFLD" id="SFLDS00003">
    <property type="entry name" value="Haloacid_Dehalogenase"/>
    <property type="match status" value="1"/>
</dbReference>
<dbReference type="Proteomes" id="UP000838308">
    <property type="component" value="Unassembled WGS sequence"/>
</dbReference>
<dbReference type="SFLD" id="SFLDG01140">
    <property type="entry name" value="C2.B:_Phosphomannomutase_and_P"/>
    <property type="match status" value="1"/>
</dbReference>
<dbReference type="InterPro" id="IPR036412">
    <property type="entry name" value="HAD-like_sf"/>
</dbReference>
<proteinExistence type="predicted"/>
<dbReference type="Gene3D" id="3.30.1240.10">
    <property type="match status" value="1"/>
</dbReference>
<dbReference type="RefSeq" id="WP_248734352.1">
    <property type="nucleotide sequence ID" value="NZ_CALBWS010000004.1"/>
</dbReference>
<dbReference type="PANTHER" id="PTHR10000:SF55">
    <property type="entry name" value="5-AMINO-6-(5-PHOSPHO-D-RIBITYLAMINO)URACIL PHOSPHATASE YCSE"/>
    <property type="match status" value="1"/>
</dbReference>
<evidence type="ECO:0000313" key="2">
    <source>
        <dbReference type="Proteomes" id="UP000838308"/>
    </source>
</evidence>
<dbReference type="Gene3D" id="3.40.50.1000">
    <property type="entry name" value="HAD superfamily/HAD-like"/>
    <property type="match status" value="1"/>
</dbReference>
<dbReference type="InterPro" id="IPR023214">
    <property type="entry name" value="HAD_sf"/>
</dbReference>
<dbReference type="Pfam" id="PF08282">
    <property type="entry name" value="Hydrolase_3"/>
    <property type="match status" value="1"/>
</dbReference>
<dbReference type="NCBIfam" id="TIGR01484">
    <property type="entry name" value="HAD-SF-IIB"/>
    <property type="match status" value="1"/>
</dbReference>
<comment type="caution">
    <text evidence="1">The sequence shown here is derived from an EMBL/GenBank/DDBJ whole genome shotgun (WGS) entry which is preliminary data.</text>
</comment>
<accession>A0ABM9EN39</accession>
<dbReference type="CDD" id="cd07516">
    <property type="entry name" value="HAD_Pase"/>
    <property type="match status" value="1"/>
</dbReference>
<dbReference type="InterPro" id="IPR000150">
    <property type="entry name" value="Cof"/>
</dbReference>
<name>A0ABM9EN39_9BACI</name>
<dbReference type="SFLD" id="SFLDG01144">
    <property type="entry name" value="C2.B.4:_PGP_Like"/>
    <property type="match status" value="1"/>
</dbReference>
<evidence type="ECO:0000313" key="1">
    <source>
        <dbReference type="EMBL" id="CAH2714021.1"/>
    </source>
</evidence>
<dbReference type="EC" id="3.1.3.-" evidence="1"/>
<keyword evidence="2" id="KW-1185">Reference proteome</keyword>
<dbReference type="NCBIfam" id="TIGR00099">
    <property type="entry name" value="Cof-subfamily"/>
    <property type="match status" value="1"/>
</dbReference>
<dbReference type="PANTHER" id="PTHR10000">
    <property type="entry name" value="PHOSPHOSERINE PHOSPHATASE"/>
    <property type="match status" value="1"/>
</dbReference>
<dbReference type="GO" id="GO:0016787">
    <property type="term" value="F:hydrolase activity"/>
    <property type="evidence" value="ECO:0007669"/>
    <property type="project" value="UniProtKB-KW"/>
</dbReference>
<gene>
    <name evidence="1" type="primary">ywpJ_1</name>
    <name evidence="1" type="ORF">BACCIP111895_01175</name>
</gene>
<dbReference type="SUPFAM" id="SSF56784">
    <property type="entry name" value="HAD-like"/>
    <property type="match status" value="1"/>
</dbReference>
<keyword evidence="1" id="KW-0378">Hydrolase</keyword>
<organism evidence="1 2">
    <name type="scientific">Neobacillus rhizosphaerae</name>
    <dbReference type="NCBI Taxonomy" id="2880965"/>
    <lineage>
        <taxon>Bacteria</taxon>
        <taxon>Bacillati</taxon>
        <taxon>Bacillota</taxon>
        <taxon>Bacilli</taxon>
        <taxon>Bacillales</taxon>
        <taxon>Bacillaceae</taxon>
        <taxon>Neobacillus</taxon>
    </lineage>
</organism>
<dbReference type="InterPro" id="IPR006379">
    <property type="entry name" value="HAD-SF_hydro_IIB"/>
</dbReference>
<protein>
    <submittedName>
        <fullName evidence="1">Phosphatase YwpJ</fullName>
        <ecNumber evidence="1">3.1.3.-</ecNumber>
    </submittedName>
</protein>
<dbReference type="EMBL" id="CALBWS010000004">
    <property type="protein sequence ID" value="CAH2714021.1"/>
    <property type="molecule type" value="Genomic_DNA"/>
</dbReference>
<sequence length="284" mass="30635">MIKCIASDMDGTLLNPVQQISKENKEAILKAQSQGVEFVVATGRSYQEAIYVLSEADLHCPVICVNGAEVRSKEGEVISATPISKPLAQAVAAILKGHDVYFEVYTNKGAFTIDGDKAISTLVDIIVSANPEVNREEATYAAGARLRAGLVYTIEDYQVLFDEEEYQIYKLLAFSFDSDRLGAASNSLADFEELAVSTSGHENLEITNKMAQKGIALEAFAKANGFSLEETMAIGDNYNDVSMFEKAGRAVAMGNASFEIKSLCDVVTDTNDESGVAKAILEVL</sequence>
<reference evidence="1" key="1">
    <citation type="submission" date="2022-04" db="EMBL/GenBank/DDBJ databases">
        <authorList>
            <person name="Criscuolo A."/>
        </authorList>
    </citation>
    <scope>NUCLEOTIDE SEQUENCE</scope>
    <source>
        <strain evidence="1">CIP111895</strain>
    </source>
</reference>